<evidence type="ECO:0000256" key="7">
    <source>
        <dbReference type="ARBA" id="ARBA00022691"/>
    </source>
</evidence>
<keyword evidence="8" id="KW-0805">Transcription regulation</keyword>
<feature type="compositionally biased region" description="Acidic residues" evidence="12">
    <location>
        <begin position="934"/>
        <end position="954"/>
    </location>
</feature>
<dbReference type="PANTHER" id="PTHR46711">
    <property type="entry name" value="HISTONE-LYSINE N-METHYLTRANSFERASE SETD2"/>
    <property type="match status" value="1"/>
</dbReference>
<gene>
    <name evidence="18" type="primary">LOC108569124</name>
</gene>
<evidence type="ECO:0000256" key="12">
    <source>
        <dbReference type="SAM" id="MobiDB-lite"/>
    </source>
</evidence>
<feature type="region of interest" description="Disordered" evidence="12">
    <location>
        <begin position="1564"/>
        <end position="1603"/>
    </location>
</feature>
<feature type="compositionally biased region" description="Low complexity" evidence="12">
    <location>
        <begin position="24"/>
        <end position="35"/>
    </location>
</feature>
<evidence type="ECO:0000256" key="4">
    <source>
        <dbReference type="ARBA" id="ARBA00022454"/>
    </source>
</evidence>
<keyword evidence="5" id="KW-0489">Methyltransferase</keyword>
<feature type="region of interest" description="Disordered" evidence="12">
    <location>
        <begin position="1142"/>
        <end position="1182"/>
    </location>
</feature>
<feature type="compositionally biased region" description="Low complexity" evidence="12">
    <location>
        <begin position="1300"/>
        <end position="1309"/>
    </location>
</feature>
<dbReference type="Pfam" id="PF08236">
    <property type="entry name" value="SRI"/>
    <property type="match status" value="1"/>
</dbReference>
<protein>
    <recommendedName>
        <fullName evidence="3">[histone H3]-lysine(36) N-trimethyltransferase</fullName>
        <ecNumber evidence="3">2.1.1.359</ecNumber>
    </recommendedName>
</protein>
<evidence type="ECO:0000256" key="6">
    <source>
        <dbReference type="ARBA" id="ARBA00022679"/>
    </source>
</evidence>
<dbReference type="SMART" id="SM00570">
    <property type="entry name" value="AWS"/>
    <property type="match status" value="1"/>
</dbReference>
<feature type="region of interest" description="Disordered" evidence="12">
    <location>
        <begin position="1619"/>
        <end position="1669"/>
    </location>
</feature>
<feature type="region of interest" description="Disordered" evidence="12">
    <location>
        <begin position="226"/>
        <end position="432"/>
    </location>
</feature>
<feature type="coiled-coil region" evidence="11">
    <location>
        <begin position="1704"/>
        <end position="1731"/>
    </location>
</feature>
<dbReference type="Gene3D" id="2.20.70.10">
    <property type="match status" value="1"/>
</dbReference>
<feature type="region of interest" description="Disordered" evidence="12">
    <location>
        <begin position="1"/>
        <end position="43"/>
    </location>
</feature>
<feature type="compositionally biased region" description="Acidic residues" evidence="12">
    <location>
        <begin position="286"/>
        <end position="295"/>
    </location>
</feature>
<dbReference type="SUPFAM" id="SSF51045">
    <property type="entry name" value="WW domain"/>
    <property type="match status" value="1"/>
</dbReference>
<dbReference type="SMART" id="SM00317">
    <property type="entry name" value="SET"/>
    <property type="match status" value="1"/>
</dbReference>
<dbReference type="PROSITE" id="PS50020">
    <property type="entry name" value="WW_DOMAIN_2"/>
    <property type="match status" value="1"/>
</dbReference>
<feature type="domain" description="Post-SET" evidence="15">
    <location>
        <begin position="917"/>
        <end position="933"/>
    </location>
</feature>
<name>A0ABM1NGT8_NICVS</name>
<dbReference type="PROSITE" id="PS51215">
    <property type="entry name" value="AWS"/>
    <property type="match status" value="1"/>
</dbReference>
<dbReference type="EC" id="2.1.1.359" evidence="3"/>
<dbReference type="InterPro" id="IPR046341">
    <property type="entry name" value="SET_dom_sf"/>
</dbReference>
<feature type="compositionally biased region" description="Low complexity" evidence="12">
    <location>
        <begin position="686"/>
        <end position="696"/>
    </location>
</feature>
<keyword evidence="7" id="KW-0949">S-adenosyl-L-methionine</keyword>
<keyword evidence="6" id="KW-0808">Transferase</keyword>
<evidence type="ECO:0000256" key="3">
    <source>
        <dbReference type="ARBA" id="ARBA00012178"/>
    </source>
</evidence>
<evidence type="ECO:0000259" key="15">
    <source>
        <dbReference type="PROSITE" id="PS50868"/>
    </source>
</evidence>
<dbReference type="GeneID" id="108569124"/>
<evidence type="ECO:0000256" key="8">
    <source>
        <dbReference type="ARBA" id="ARBA00023015"/>
    </source>
</evidence>
<feature type="coiled-coil region" evidence="11">
    <location>
        <begin position="187"/>
        <end position="221"/>
    </location>
</feature>
<dbReference type="InterPro" id="IPR003616">
    <property type="entry name" value="Post-SET_dom"/>
</dbReference>
<feature type="compositionally biased region" description="Low complexity" evidence="12">
    <location>
        <begin position="1737"/>
        <end position="1763"/>
    </location>
</feature>
<evidence type="ECO:0000256" key="11">
    <source>
        <dbReference type="SAM" id="Coils"/>
    </source>
</evidence>
<feature type="compositionally biased region" description="Basic and acidic residues" evidence="12">
    <location>
        <begin position="236"/>
        <end position="250"/>
    </location>
</feature>
<dbReference type="CDD" id="cd19172">
    <property type="entry name" value="SET_SETD2"/>
    <property type="match status" value="1"/>
</dbReference>
<dbReference type="SMART" id="SM00456">
    <property type="entry name" value="WW"/>
    <property type="match status" value="1"/>
</dbReference>
<evidence type="ECO:0000256" key="10">
    <source>
        <dbReference type="ARBA" id="ARBA00023242"/>
    </source>
</evidence>
<dbReference type="Gene3D" id="2.170.270.10">
    <property type="entry name" value="SET domain"/>
    <property type="match status" value="1"/>
</dbReference>
<reference evidence="18" key="1">
    <citation type="submission" date="2025-08" db="UniProtKB">
        <authorList>
            <consortium name="RefSeq"/>
        </authorList>
    </citation>
    <scope>IDENTIFICATION</scope>
    <source>
        <tissue evidence="18">Whole Larva</tissue>
    </source>
</reference>
<feature type="compositionally biased region" description="Basic and acidic residues" evidence="12">
    <location>
        <begin position="1311"/>
        <end position="1321"/>
    </location>
</feature>
<feature type="compositionally biased region" description="Basic and acidic residues" evidence="12">
    <location>
        <begin position="1657"/>
        <end position="1669"/>
    </location>
</feature>
<feature type="region of interest" description="Disordered" evidence="12">
    <location>
        <begin position="932"/>
        <end position="955"/>
    </location>
</feature>
<evidence type="ECO:0000256" key="9">
    <source>
        <dbReference type="ARBA" id="ARBA00023163"/>
    </source>
</evidence>
<keyword evidence="4" id="KW-0158">Chromosome</keyword>
<dbReference type="SMART" id="SM00508">
    <property type="entry name" value="PostSET"/>
    <property type="match status" value="1"/>
</dbReference>
<feature type="compositionally biased region" description="Acidic residues" evidence="12">
    <location>
        <begin position="1592"/>
        <end position="1603"/>
    </location>
</feature>
<dbReference type="PROSITE" id="PS50280">
    <property type="entry name" value="SET"/>
    <property type="match status" value="1"/>
</dbReference>
<keyword evidence="10" id="KW-0539">Nucleus</keyword>
<dbReference type="PROSITE" id="PS01159">
    <property type="entry name" value="WW_DOMAIN_1"/>
    <property type="match status" value="1"/>
</dbReference>
<dbReference type="InterPro" id="IPR013257">
    <property type="entry name" value="SRI"/>
</dbReference>
<dbReference type="InterPro" id="IPR001202">
    <property type="entry name" value="WW_dom"/>
</dbReference>
<dbReference type="InterPro" id="IPR036020">
    <property type="entry name" value="WW_dom_sf"/>
</dbReference>
<dbReference type="PANTHER" id="PTHR46711:SF1">
    <property type="entry name" value="HISTONE-LYSINE N-METHYLTRANSFERASE SETD2"/>
    <property type="match status" value="1"/>
</dbReference>
<dbReference type="InterPro" id="IPR042294">
    <property type="entry name" value="SETD2_animal"/>
</dbReference>
<feature type="region of interest" description="Disordered" evidence="12">
    <location>
        <begin position="482"/>
        <end position="710"/>
    </location>
</feature>
<feature type="compositionally biased region" description="Low complexity" evidence="12">
    <location>
        <begin position="1576"/>
        <end position="1591"/>
    </location>
</feature>
<feature type="compositionally biased region" description="Basic and acidic residues" evidence="12">
    <location>
        <begin position="483"/>
        <end position="551"/>
    </location>
</feature>
<dbReference type="SUPFAM" id="SSF82199">
    <property type="entry name" value="SET domain"/>
    <property type="match status" value="1"/>
</dbReference>
<feature type="region of interest" description="Disordered" evidence="12">
    <location>
        <begin position="1288"/>
        <end position="1337"/>
    </location>
</feature>
<accession>A0ABM1NGT8</accession>
<dbReference type="Proteomes" id="UP000695000">
    <property type="component" value="Unplaced"/>
</dbReference>
<keyword evidence="17" id="KW-1185">Reference proteome</keyword>
<feature type="region of interest" description="Disordered" evidence="12">
    <location>
        <begin position="1734"/>
        <end position="1767"/>
    </location>
</feature>
<feature type="region of interest" description="Disordered" evidence="12">
    <location>
        <begin position="92"/>
        <end position="114"/>
    </location>
</feature>
<feature type="compositionally biased region" description="Polar residues" evidence="12">
    <location>
        <begin position="1322"/>
        <end position="1335"/>
    </location>
</feature>
<dbReference type="InterPro" id="IPR001214">
    <property type="entry name" value="SET_dom"/>
</dbReference>
<keyword evidence="11" id="KW-0175">Coiled coil</keyword>
<dbReference type="InterPro" id="IPR006560">
    <property type="entry name" value="AWS_dom"/>
</dbReference>
<evidence type="ECO:0000313" key="18">
    <source>
        <dbReference type="RefSeq" id="XP_017786038.1"/>
    </source>
</evidence>
<evidence type="ECO:0000259" key="16">
    <source>
        <dbReference type="PROSITE" id="PS51215"/>
    </source>
</evidence>
<organism evidence="17 18">
    <name type="scientific">Nicrophorus vespilloides</name>
    <name type="common">Boreal carrion beetle</name>
    <dbReference type="NCBI Taxonomy" id="110193"/>
    <lineage>
        <taxon>Eukaryota</taxon>
        <taxon>Metazoa</taxon>
        <taxon>Ecdysozoa</taxon>
        <taxon>Arthropoda</taxon>
        <taxon>Hexapoda</taxon>
        <taxon>Insecta</taxon>
        <taxon>Pterygota</taxon>
        <taxon>Neoptera</taxon>
        <taxon>Endopterygota</taxon>
        <taxon>Coleoptera</taxon>
        <taxon>Polyphaga</taxon>
        <taxon>Staphyliniformia</taxon>
        <taxon>Silphidae</taxon>
        <taxon>Nicrophorinae</taxon>
        <taxon>Nicrophorus</taxon>
    </lineage>
</organism>
<feature type="domain" description="WW" evidence="13">
    <location>
        <begin position="1534"/>
        <end position="1567"/>
    </location>
</feature>
<dbReference type="Gene3D" id="1.10.1740.100">
    <property type="entry name" value="Set2, Rpb1 interacting domain"/>
    <property type="match status" value="1"/>
</dbReference>
<evidence type="ECO:0000313" key="17">
    <source>
        <dbReference type="Proteomes" id="UP000695000"/>
    </source>
</evidence>
<feature type="compositionally biased region" description="Low complexity" evidence="12">
    <location>
        <begin position="251"/>
        <end position="274"/>
    </location>
</feature>
<feature type="compositionally biased region" description="Low complexity" evidence="12">
    <location>
        <begin position="632"/>
        <end position="643"/>
    </location>
</feature>
<feature type="compositionally biased region" description="Basic and acidic residues" evidence="12">
    <location>
        <begin position="1619"/>
        <end position="1645"/>
    </location>
</feature>
<feature type="domain" description="SET" evidence="14">
    <location>
        <begin position="793"/>
        <end position="910"/>
    </location>
</feature>
<dbReference type="Pfam" id="PF17907">
    <property type="entry name" value="AWS"/>
    <property type="match status" value="1"/>
</dbReference>
<comment type="subcellular location">
    <subcellularLocation>
        <location evidence="2">Chromosome</location>
    </subcellularLocation>
    <subcellularLocation>
        <location evidence="1">Nucleus</location>
    </subcellularLocation>
</comment>
<feature type="compositionally biased region" description="Polar residues" evidence="12">
    <location>
        <begin position="311"/>
        <end position="322"/>
    </location>
</feature>
<keyword evidence="9" id="KW-0804">Transcription</keyword>
<dbReference type="InterPro" id="IPR044437">
    <property type="entry name" value="SETD2/Set2_SET"/>
</dbReference>
<feature type="compositionally biased region" description="Basic and acidic residues" evidence="12">
    <location>
        <begin position="1289"/>
        <end position="1299"/>
    </location>
</feature>
<proteinExistence type="predicted"/>
<evidence type="ECO:0000256" key="1">
    <source>
        <dbReference type="ARBA" id="ARBA00004123"/>
    </source>
</evidence>
<dbReference type="Pfam" id="PF00397">
    <property type="entry name" value="WW"/>
    <property type="match status" value="1"/>
</dbReference>
<evidence type="ECO:0000259" key="13">
    <source>
        <dbReference type="PROSITE" id="PS50020"/>
    </source>
</evidence>
<evidence type="ECO:0000259" key="14">
    <source>
        <dbReference type="PROSITE" id="PS50280"/>
    </source>
</evidence>
<feature type="compositionally biased region" description="Basic and acidic residues" evidence="12">
    <location>
        <begin position="327"/>
        <end position="336"/>
    </location>
</feature>
<dbReference type="CDD" id="cd00201">
    <property type="entry name" value="WW"/>
    <property type="match status" value="1"/>
</dbReference>
<dbReference type="RefSeq" id="XP_017786038.1">
    <property type="nucleotide sequence ID" value="XM_017930549.1"/>
</dbReference>
<dbReference type="InterPro" id="IPR038190">
    <property type="entry name" value="SRI_sf"/>
</dbReference>
<evidence type="ECO:0000256" key="5">
    <source>
        <dbReference type="ARBA" id="ARBA00022603"/>
    </source>
</evidence>
<dbReference type="PROSITE" id="PS50868">
    <property type="entry name" value="POST_SET"/>
    <property type="match status" value="1"/>
</dbReference>
<evidence type="ECO:0000256" key="2">
    <source>
        <dbReference type="ARBA" id="ARBA00004286"/>
    </source>
</evidence>
<feature type="domain" description="AWS" evidence="16">
    <location>
        <begin position="738"/>
        <end position="791"/>
    </location>
</feature>
<sequence length="1884" mass="213623">MGPKKRKAAKQPQALSSDQEDAPKTTTTAAAAASTRKTRSQGKLIKREVPQLLPVKGVKKMPAVKPKPRLTKRIGKFRGLNEVSTEEVAVASADAEELSSSSTPSTESLEPPVETMEIKDVECEELSEAQEVQEQPEAINSDDIESEVILGCIEEDFYVQQEEIIAEEDSNTVTKIEDTQEYQDKIEANKTDEMEHIQIRNDEIQEEMIENSENLDVMEVETCKDIIMGSSEESIPGDKEESIPQDDKVIVETVSSEDSSTMTSNSEEITTSEESVNDDNKREEIVETVDGDAAEQQDLKHETVASEEDSNFTSELSDNEAQIASAKNDDEVKNVEEVNEETEIQVTTVEDAVENSDVSETTDILKTASDVSSEDSEVKSSSVSSNTDDSESKLEEKSSEEEVITSDVKDDNVIDSEVKDDEVEGMGDGKGEISLETISKSIEEMEDDKEVEVVSKEMVELKIETEDKPKVILPSRKSKRISLKRDKLKAASTDVKAKEVAKEDEQDEVKVEMKTEEEKPAEEAEVKTEIKEEVLTETDTSEKSDEPKVDPPKIAIKKKLKKEQETKQTDNNNVKKKRVVKVSPKQTAASRQSKKNEELANEAIRRSSRIKTISSQKKSARGKGLVKKESNNTDNSDNSNSGNAEYEKSSRDSPALVAPTKSIVDSKPVKVKSRWRRTSELEMNTSRSSSSLGESSVVNAQSGNKKMEVDEEVERRLKQFVHLKENQYLTERISCKEAKKMTCDCFLTQDEIQQGEFGCGEDCLNRLLMIECGNLCTVNDRCTNKRFQKGQSAPCEVFRTEKKGLGIRAAANIPYGEFILEYVGEVLDPEEFEDRAADYSKDKNRHYYFMSLRADAVIDATQKGNISRFINHSCDPNAETQKWTVGGELRIGFFSTRTILAGEEVTFDYQFQRYGKEAQKCFCEATNCRGWLGEEPDDDEEEEEDEEDEEEEEGVVEKVIELDSEKVKEIVSEEVAPENIKEEEKAEEKTLEVTEIPVQKEKSPKKEKKAKVKKITRKDIFEDLALDDEIASLQTTGLKNQAHTLKLSRLMVRAKESNQRAKLLAILKAGDMPCRRLFLDYHGLRLMHGWMTDAQQLASEDNDMEYMRLETLQTLSTLPIPNKTMLQDSKVLSLVEKWSVSEKPAESSEDSESNSPQLEQEPVPEVVPEKREEPVENDDEEEIRRSVGMDFVNRPTYKEFDFKNIADELINIFDDAAEASPIAFEEKEAGNKPNIIADILALASKLLETWANLKEVFRIPKKERIEQMKEHERQADKRYKAMAFEQVENQEKRGRENRYSRSNYRPSNRFGDCDRNRKNERIPSTGNSVCSTGHNSYPRISKHERRKLFAMQVEQQAEEERRRKQRESWRQHEKHCMMMGTDPRFTAPYDPNRGYQCIWNPQIGQWQNYALSSDQHVLFNQMPNSNFPFVPRPQNMSVPPPQKMHSIPPPQVHGMPHVMPNIHSLPPTAINHPMPSGIPAALVPPIVAPPTMAEASMGSMPPMPNIPPMPTLPYHDKVEDPSQVTFMGPIPPPAKLPAKWKCAKDKYGRPYYYHVKIRKSQWEPPELPPEEVEYYSESTSSSDTSSLSSDSSSEDTDSDDIDDEQLMLEIRSKFSRMEAQKKLLKSRGGDPDDLEHGLAEAHDSIMPDDLDESSLQDDDRTEDKSSLDRRIEELGILRDTPPVKKRRIGLVQEIIISPRTEEDSKQFKENIKKYKQNKEKLRKQKEMIMQQSKKVMATLPPSTSSTTSLSTPPSTPSSASSGVKPKKKLAVKTKLKEMDNNNEASRKIKEIFRSNMAGVMVGILNAYRKLDCKQGRITNTDDFKHLARKLTHFVMLKELKHCQKIEDLTCTESVKAKAKEFVRKYMSKFGEQYIRPPDDLDNYG</sequence>
<feature type="compositionally biased region" description="Acidic residues" evidence="12">
    <location>
        <begin position="1646"/>
        <end position="1656"/>
    </location>
</feature>
<dbReference type="Pfam" id="PF00856">
    <property type="entry name" value="SET"/>
    <property type="match status" value="1"/>
</dbReference>